<reference evidence="2" key="2">
    <citation type="submission" date="2015-07" db="EMBL/GenBank/DDBJ databases">
        <title>Contrasting host-pathogen interactions and genome evolution in two generalist and specialist microsporidian pathogens of mosquitoes.</title>
        <authorList>
            <consortium name="The Broad Institute Genomics Platform"/>
            <consortium name="The Broad Institute Genome Sequencing Center for Infectious Disease"/>
            <person name="Cuomo C.A."/>
            <person name="Sanscrainte N.D."/>
            <person name="Goldberg J.M."/>
            <person name="Heiman D."/>
            <person name="Young S."/>
            <person name="Zeng Q."/>
            <person name="Becnel J.J."/>
            <person name="Birren B.W."/>
        </authorList>
    </citation>
    <scope>NUCLEOTIDE SEQUENCE [LARGE SCALE GENOMIC DNA]</scope>
    <source>
        <strain evidence="2">USNM 41457</strain>
    </source>
</reference>
<comment type="caution">
    <text evidence="1">The sequence shown here is derived from an EMBL/GenBank/DDBJ whole genome shotgun (WGS) entry which is preliminary data.</text>
</comment>
<dbReference type="Proteomes" id="UP000003163">
    <property type="component" value="Unassembled WGS sequence"/>
</dbReference>
<protein>
    <submittedName>
        <fullName evidence="1">Uncharacterized protein</fullName>
    </submittedName>
</protein>
<evidence type="ECO:0000313" key="1">
    <source>
        <dbReference type="EMBL" id="EJW04194.1"/>
    </source>
</evidence>
<dbReference type="AlphaFoldDB" id="J9D9L6"/>
<dbReference type="HOGENOM" id="CLU_038947_0_0_1"/>
<gene>
    <name evidence="1" type="ORF">EDEG_01526</name>
</gene>
<reference evidence="1 2" key="1">
    <citation type="submission" date="2011-08" db="EMBL/GenBank/DDBJ databases">
        <authorList>
            <person name="Liu Z.J."/>
            <person name="Shi F.L."/>
            <person name="Lu J.Q."/>
            <person name="Li M."/>
            <person name="Wang Z.L."/>
        </authorList>
    </citation>
    <scope>NUCLEOTIDE SEQUENCE [LARGE SCALE GENOMIC DNA]</scope>
    <source>
        <strain evidence="1 2">USNM 41457</strain>
    </source>
</reference>
<dbReference type="InParanoid" id="J9D9L6"/>
<proteinExistence type="predicted"/>
<keyword evidence="2" id="KW-1185">Reference proteome</keyword>
<sequence length="340" mass="39986">VFLRNVITVLQYKKQFFEEDRVVSKIFINLINPYLSNEYFRCLTTQIANRSTNLLFVHSSIYTNNVELDAYIQSAYLKMINSQKIPKIVFKCCLDLLIAEILANTFEKKSMEIINEQQKDSFKDYLKHTLKNFCLGKCKIENKVGYFSEKNIIDYSAKLFEIDSFSLAFFGKNAYSMRAKYANQDNVFNDNLPKVVNQVSKLIGNFCDFKLVKGCILKFKKHKFTWDCCRKNKHSALNNLQKCLLFGKNIIISFDFFNIIPGDELFEKRLDDLMKAKFSTEQIDLYKEFVRTIKLENIEKIIKIIKSNIKDSIRRLSPNCEIFENVSENSHNFYLICMSY</sequence>
<dbReference type="VEuPathDB" id="MicrosporidiaDB:EDEG_01526"/>
<feature type="non-terminal residue" evidence="1">
    <location>
        <position position="1"/>
    </location>
</feature>
<name>J9D9L6_EDHAE</name>
<accession>J9D9L6</accession>
<dbReference type="EMBL" id="AFBI03000022">
    <property type="protein sequence ID" value="EJW04194.1"/>
    <property type="molecule type" value="Genomic_DNA"/>
</dbReference>
<organism evidence="1 2">
    <name type="scientific">Edhazardia aedis (strain USNM 41457)</name>
    <name type="common">Microsporidian parasite</name>
    <dbReference type="NCBI Taxonomy" id="1003232"/>
    <lineage>
        <taxon>Eukaryota</taxon>
        <taxon>Fungi</taxon>
        <taxon>Fungi incertae sedis</taxon>
        <taxon>Microsporidia</taxon>
        <taxon>Edhazardia</taxon>
    </lineage>
</organism>
<evidence type="ECO:0000313" key="2">
    <source>
        <dbReference type="Proteomes" id="UP000003163"/>
    </source>
</evidence>